<reference evidence="8" key="1">
    <citation type="journal article" date="2023" name="Mol. Phylogenet. Evol.">
        <title>Genome-scale phylogeny and comparative genomics of the fungal order Sordariales.</title>
        <authorList>
            <person name="Hensen N."/>
            <person name="Bonometti L."/>
            <person name="Westerberg I."/>
            <person name="Brannstrom I.O."/>
            <person name="Guillou S."/>
            <person name="Cros-Aarteil S."/>
            <person name="Calhoun S."/>
            <person name="Haridas S."/>
            <person name="Kuo A."/>
            <person name="Mondo S."/>
            <person name="Pangilinan J."/>
            <person name="Riley R."/>
            <person name="LaButti K."/>
            <person name="Andreopoulos B."/>
            <person name="Lipzen A."/>
            <person name="Chen C."/>
            <person name="Yan M."/>
            <person name="Daum C."/>
            <person name="Ng V."/>
            <person name="Clum A."/>
            <person name="Steindorff A."/>
            <person name="Ohm R.A."/>
            <person name="Martin F."/>
            <person name="Silar P."/>
            <person name="Natvig D.O."/>
            <person name="Lalanne C."/>
            <person name="Gautier V."/>
            <person name="Ament-Velasquez S.L."/>
            <person name="Kruys A."/>
            <person name="Hutchinson M.I."/>
            <person name="Powell A.J."/>
            <person name="Barry K."/>
            <person name="Miller A.N."/>
            <person name="Grigoriev I.V."/>
            <person name="Debuchy R."/>
            <person name="Gladieux P."/>
            <person name="Hiltunen Thoren M."/>
            <person name="Johannesson H."/>
        </authorList>
    </citation>
    <scope>NUCLEOTIDE SEQUENCE</scope>
    <source>
        <strain evidence="8">FGSC 1904</strain>
    </source>
</reference>
<feature type="transmembrane region" description="Helical" evidence="7">
    <location>
        <begin position="308"/>
        <end position="328"/>
    </location>
</feature>
<dbReference type="InterPro" id="IPR011701">
    <property type="entry name" value="MFS"/>
</dbReference>
<dbReference type="PANTHER" id="PTHR43791">
    <property type="entry name" value="PERMEASE-RELATED"/>
    <property type="match status" value="1"/>
</dbReference>
<dbReference type="Pfam" id="PF07690">
    <property type="entry name" value="MFS_1"/>
    <property type="match status" value="1"/>
</dbReference>
<sequence>MTVNTSFRDDSAAGQRSDGAVEDRHDGQEQARGSHSGIGTGSDGLGENRNGHHAPENGNGNGTHRDNKDHERRRRLSQPSSAASSSKDYDDMSLSSPGTDTDLGALDTDSDETTDSEEDRRISGELHREVFFSAVDEEEGYELTSTRKKSKRRSKRKGRSDRRGTTKFPDLDDGLSIGSSTAASGTSFGKVRKLRYTPEEEKAVVKKFDRRLVLFVALLYMLSFLDRSNIGNARIAGMDEDLQSVPPKDGYYEWALTAFYIAYICFEWMSILWRVIPPHIYVSIIVLSWGLIASLQSVAVNYPMLICLRFLLGIGEAAFTGVPFYLSFFYKREELALRTAIFISAAPLATSFASFLAWAILKLGSLSPVAPWRLLFLVEGFPSVIVAVLAWYIIPDSPQTASYLTRREKKVAALRLQSSSSSSSSHRPTSSGSGGLKTRDIFRTLLSPIAWLTALIFFLTNTAYSSLPVFLPTILTSMNHTPLMSQLLSAPPYLASFFIVLATASLSDHYQSRSTPLIFHALLSASGYSVLALSHRLGLEPGSWIRYLAVYPAAIGFFNVVVLTIAWSINNQRTEGGKGAGFALMQVIGQCGPLVGTRLYPKAEGPYWEKGMGVCAGAMVGVAGLAGVLRIYLGWRNGKILVEGGRGGYEGVGQQDVDEEEGLVGDRGGRKEGFRYML</sequence>
<comment type="caution">
    <text evidence="8">The sequence shown here is derived from an EMBL/GenBank/DDBJ whole genome shotgun (WGS) entry which is preliminary data.</text>
</comment>
<feature type="transmembrane region" description="Helical" evidence="7">
    <location>
        <begin position="518"/>
        <end position="538"/>
    </location>
</feature>
<feature type="transmembrane region" description="Helical" evidence="7">
    <location>
        <begin position="212"/>
        <end position="231"/>
    </location>
</feature>
<evidence type="ECO:0000256" key="3">
    <source>
        <dbReference type="ARBA" id="ARBA00022692"/>
    </source>
</evidence>
<feature type="compositionally biased region" description="Acidic residues" evidence="6">
    <location>
        <begin position="108"/>
        <end position="117"/>
    </location>
</feature>
<evidence type="ECO:0000256" key="2">
    <source>
        <dbReference type="ARBA" id="ARBA00022448"/>
    </source>
</evidence>
<protein>
    <submittedName>
        <fullName evidence="8">Major facilitator superfamily domain-containing protein</fullName>
    </submittedName>
</protein>
<dbReference type="GO" id="GO:0016020">
    <property type="term" value="C:membrane"/>
    <property type="evidence" value="ECO:0007669"/>
    <property type="project" value="UniProtKB-SubCell"/>
</dbReference>
<accession>A0AAE0UCE8</accession>
<feature type="transmembrane region" description="Helical" evidence="7">
    <location>
        <begin position="611"/>
        <end position="633"/>
    </location>
</feature>
<evidence type="ECO:0000256" key="4">
    <source>
        <dbReference type="ARBA" id="ARBA00022989"/>
    </source>
</evidence>
<feature type="transmembrane region" description="Helical" evidence="7">
    <location>
        <begin position="251"/>
        <end position="273"/>
    </location>
</feature>
<feature type="transmembrane region" description="Helical" evidence="7">
    <location>
        <begin position="544"/>
        <end position="567"/>
    </location>
</feature>
<dbReference type="Proteomes" id="UP001281003">
    <property type="component" value="Unassembled WGS sequence"/>
</dbReference>
<feature type="compositionally biased region" description="Basic residues" evidence="6">
    <location>
        <begin position="146"/>
        <end position="160"/>
    </location>
</feature>
<dbReference type="Gene3D" id="1.20.1250.20">
    <property type="entry name" value="MFS general substrate transporter like domains"/>
    <property type="match status" value="2"/>
</dbReference>
<reference evidence="8" key="2">
    <citation type="submission" date="2023-07" db="EMBL/GenBank/DDBJ databases">
        <authorList>
            <consortium name="Lawrence Berkeley National Laboratory"/>
            <person name="Haridas S."/>
            <person name="Hensen N."/>
            <person name="Bonometti L."/>
            <person name="Westerberg I."/>
            <person name="Brannstrom I.O."/>
            <person name="Guillou S."/>
            <person name="Cros-Aarteil S."/>
            <person name="Calhoun S."/>
            <person name="Kuo A."/>
            <person name="Mondo S."/>
            <person name="Pangilinan J."/>
            <person name="Riley R."/>
            <person name="LaButti K."/>
            <person name="Andreopoulos B."/>
            <person name="Lipzen A."/>
            <person name="Chen C."/>
            <person name="Yanf M."/>
            <person name="Daum C."/>
            <person name="Ng V."/>
            <person name="Clum A."/>
            <person name="Steindorff A."/>
            <person name="Ohm R."/>
            <person name="Martin F."/>
            <person name="Silar P."/>
            <person name="Natvig D."/>
            <person name="Lalanne C."/>
            <person name="Gautier V."/>
            <person name="Ament-velasquez S.L."/>
            <person name="Kruys A."/>
            <person name="Hutchinson M.I."/>
            <person name="Powell A.J."/>
            <person name="Barry K."/>
            <person name="Miller A.N."/>
            <person name="Grigoriev I.V."/>
            <person name="Debuchy R."/>
            <person name="Gladieux P."/>
            <person name="Thoren M.H."/>
            <person name="Johannesson H."/>
        </authorList>
    </citation>
    <scope>NUCLEOTIDE SEQUENCE</scope>
    <source>
        <strain evidence="8">FGSC 1904</strain>
    </source>
</reference>
<proteinExistence type="predicted"/>
<feature type="region of interest" description="Disordered" evidence="6">
    <location>
        <begin position="415"/>
        <end position="435"/>
    </location>
</feature>
<evidence type="ECO:0000313" key="9">
    <source>
        <dbReference type="Proteomes" id="UP001281003"/>
    </source>
</evidence>
<feature type="transmembrane region" description="Helical" evidence="7">
    <location>
        <begin position="372"/>
        <end position="394"/>
    </location>
</feature>
<feature type="transmembrane region" description="Helical" evidence="7">
    <location>
        <begin position="579"/>
        <end position="599"/>
    </location>
</feature>
<evidence type="ECO:0000256" key="5">
    <source>
        <dbReference type="ARBA" id="ARBA00023136"/>
    </source>
</evidence>
<keyword evidence="2" id="KW-0813">Transport</keyword>
<feature type="transmembrane region" description="Helical" evidence="7">
    <location>
        <begin position="280"/>
        <end position="302"/>
    </location>
</feature>
<feature type="transmembrane region" description="Helical" evidence="7">
    <location>
        <begin position="340"/>
        <end position="360"/>
    </location>
</feature>
<feature type="compositionally biased region" description="Low complexity" evidence="6">
    <location>
        <begin position="77"/>
        <end position="86"/>
    </location>
</feature>
<evidence type="ECO:0000256" key="7">
    <source>
        <dbReference type="SAM" id="Phobius"/>
    </source>
</evidence>
<evidence type="ECO:0000256" key="6">
    <source>
        <dbReference type="SAM" id="MobiDB-lite"/>
    </source>
</evidence>
<dbReference type="FunFam" id="1.20.1250.20:FF:000018">
    <property type="entry name" value="MFS transporter permease"/>
    <property type="match status" value="1"/>
</dbReference>
<evidence type="ECO:0000313" key="8">
    <source>
        <dbReference type="EMBL" id="KAK3398605.1"/>
    </source>
</evidence>
<dbReference type="AlphaFoldDB" id="A0AAE0UCE8"/>
<keyword evidence="5 7" id="KW-0472">Membrane</keyword>
<dbReference type="SUPFAM" id="SSF103473">
    <property type="entry name" value="MFS general substrate transporter"/>
    <property type="match status" value="1"/>
</dbReference>
<feature type="compositionally biased region" description="Low complexity" evidence="6">
    <location>
        <begin position="418"/>
        <end position="431"/>
    </location>
</feature>
<feature type="region of interest" description="Disordered" evidence="6">
    <location>
        <begin position="141"/>
        <end position="173"/>
    </location>
</feature>
<dbReference type="PANTHER" id="PTHR43791:SF27">
    <property type="entry name" value="TRANSPORTER, PUTATIVE (AFU_ORTHOLOGUE AFUA_2G15730)-RELATED"/>
    <property type="match status" value="1"/>
</dbReference>
<organism evidence="8 9">
    <name type="scientific">Sordaria brevicollis</name>
    <dbReference type="NCBI Taxonomy" id="83679"/>
    <lineage>
        <taxon>Eukaryota</taxon>
        <taxon>Fungi</taxon>
        <taxon>Dikarya</taxon>
        <taxon>Ascomycota</taxon>
        <taxon>Pezizomycotina</taxon>
        <taxon>Sordariomycetes</taxon>
        <taxon>Sordariomycetidae</taxon>
        <taxon>Sordariales</taxon>
        <taxon>Sordariaceae</taxon>
        <taxon>Sordaria</taxon>
    </lineage>
</organism>
<name>A0AAE0UCE8_SORBR</name>
<feature type="region of interest" description="Disordered" evidence="6">
    <location>
        <begin position="1"/>
        <end position="125"/>
    </location>
</feature>
<dbReference type="FunFam" id="1.20.1250.20:FF:000013">
    <property type="entry name" value="MFS general substrate transporter"/>
    <property type="match status" value="1"/>
</dbReference>
<feature type="compositionally biased region" description="Basic and acidic residues" evidence="6">
    <location>
        <begin position="19"/>
        <end position="29"/>
    </location>
</feature>
<dbReference type="EMBL" id="JAUTDP010000006">
    <property type="protein sequence ID" value="KAK3398605.1"/>
    <property type="molecule type" value="Genomic_DNA"/>
</dbReference>
<feature type="transmembrane region" description="Helical" evidence="7">
    <location>
        <begin position="487"/>
        <end position="506"/>
    </location>
</feature>
<feature type="transmembrane region" description="Helical" evidence="7">
    <location>
        <begin position="445"/>
        <end position="467"/>
    </location>
</feature>
<keyword evidence="4 7" id="KW-1133">Transmembrane helix</keyword>
<dbReference type="InterPro" id="IPR036259">
    <property type="entry name" value="MFS_trans_sf"/>
</dbReference>
<feature type="compositionally biased region" description="Low complexity" evidence="6">
    <location>
        <begin position="98"/>
        <end position="107"/>
    </location>
</feature>
<evidence type="ECO:0000256" key="1">
    <source>
        <dbReference type="ARBA" id="ARBA00004141"/>
    </source>
</evidence>
<keyword evidence="3 7" id="KW-0812">Transmembrane</keyword>
<comment type="subcellular location">
    <subcellularLocation>
        <location evidence="1">Membrane</location>
        <topology evidence="1">Multi-pass membrane protein</topology>
    </subcellularLocation>
</comment>
<keyword evidence="9" id="KW-1185">Reference proteome</keyword>
<dbReference type="GO" id="GO:0022857">
    <property type="term" value="F:transmembrane transporter activity"/>
    <property type="evidence" value="ECO:0007669"/>
    <property type="project" value="InterPro"/>
</dbReference>
<gene>
    <name evidence="8" type="ORF">B0T20DRAFT_376305</name>
</gene>